<comment type="caution">
    <text evidence="1">The sequence shown here is derived from an EMBL/GenBank/DDBJ whole genome shotgun (WGS) entry which is preliminary data.</text>
</comment>
<dbReference type="EMBL" id="JALBCA010000002">
    <property type="protein sequence ID" value="KAI2393480.1"/>
    <property type="molecule type" value="Genomic_DNA"/>
</dbReference>
<name>A0ACB8V5W8_9EURO</name>
<proteinExistence type="predicted"/>
<reference evidence="1" key="1">
    <citation type="journal article" date="2022" name="bioRxiv">
        <title>Population genetic analysis of Ophidiomyces ophidiicola, the causative agent of snake fungal disease, indicates recent introductions to the USA.</title>
        <authorList>
            <person name="Ladner J.T."/>
            <person name="Palmer J.M."/>
            <person name="Ettinger C.L."/>
            <person name="Stajich J.E."/>
            <person name="Farrell T.M."/>
            <person name="Glorioso B.M."/>
            <person name="Lawson B."/>
            <person name="Price S.J."/>
            <person name="Stengle A.G."/>
            <person name="Grear D.A."/>
            <person name="Lorch J.M."/>
        </authorList>
    </citation>
    <scope>NUCLEOTIDE SEQUENCE</scope>
    <source>
        <strain evidence="1">NWHC 24266-5</strain>
    </source>
</reference>
<sequence length="479" mass="51432">MSASAVGNTSPVDSKSSKKKRGKAETPATPPTPSAPESASVAESTANGAGSDFSYLKDLQKYAFPMSRPSSLRNATKKLNATAKVDTIVAENPGLSLDDLVAAKKINADQKAQMIKKPALQENVASIEEQISQFKQYGAHYEERLAKQKAELEKTHQEQVDAIKKDATADARQTAEKDFKEKLLILSKFLRAAAAMRRSGDENSTDSRAFEGLLFQVYGGTDEAVDAMEKLIKGAEENVTSVDGDAIELTYERVKQASLDYQPPAETWTEEAQQSTESILTSSAIQATDPTLANAGMTELQDQSLMAQVSTMNSSTLQPAETVPAQAVVANDSANAVAQAAWATQPAMSSSQMTEEWVNVENPDKIAEALAASQEAPRPPFQSSNSWADDIPVAPLASTQGVQQVDGFEPVLHHNRQNSGRGRGFRGRGPRGDGYRGRGGYFRGDRGDFRGRGRGRGEFRGGRGRGSFSHQAGETGPAQ</sequence>
<evidence type="ECO:0000313" key="1">
    <source>
        <dbReference type="EMBL" id="KAI2393480.1"/>
    </source>
</evidence>
<organism evidence="1">
    <name type="scientific">Ophidiomyces ophidiicola</name>
    <dbReference type="NCBI Taxonomy" id="1387563"/>
    <lineage>
        <taxon>Eukaryota</taxon>
        <taxon>Fungi</taxon>
        <taxon>Dikarya</taxon>
        <taxon>Ascomycota</taxon>
        <taxon>Pezizomycotina</taxon>
        <taxon>Eurotiomycetes</taxon>
        <taxon>Eurotiomycetidae</taxon>
        <taxon>Onygenales</taxon>
        <taxon>Onygenaceae</taxon>
        <taxon>Ophidiomyces</taxon>
    </lineage>
</organism>
<accession>A0ACB8V5W8</accession>
<protein>
    <submittedName>
        <fullName evidence="1">Uncharacterized protein</fullName>
    </submittedName>
</protein>
<gene>
    <name evidence="1" type="ORF">LOY88_000080</name>
</gene>